<sequence length="140" mass="14744">MAPCPQPDSRLVGSPLGLICLSLLLIPAAAGTYCECSLGLSREALIALLVVLAGISASCFFALVIVAVGVIRAKGLVESFGVQEDRMDLRTVHVESHLVDPDLEVSTMPPLEDQGLMTIPMDMMAPSLSPEEPPLPPPPD</sequence>
<feature type="transmembrane region" description="Helical" evidence="1">
    <location>
        <begin position="46"/>
        <end position="71"/>
    </location>
</feature>
<dbReference type="EMBL" id="KB030979">
    <property type="protein sequence ID" value="ELK07413.1"/>
    <property type="molecule type" value="Genomic_DNA"/>
</dbReference>
<evidence type="ECO:0000256" key="1">
    <source>
        <dbReference type="SAM" id="Phobius"/>
    </source>
</evidence>
<evidence type="ECO:0000313" key="3">
    <source>
        <dbReference type="EMBL" id="ELK07413.1"/>
    </source>
</evidence>
<keyword evidence="2" id="KW-0732">Signal</keyword>
<keyword evidence="4" id="KW-1185">Reference proteome</keyword>
<name>L5KAB2_PTEAL</name>
<keyword evidence="1" id="KW-0472">Membrane</keyword>
<gene>
    <name evidence="3" type="ORF">PAL_GLEAN10012726</name>
</gene>
<organism evidence="3 4">
    <name type="scientific">Pteropus alecto</name>
    <name type="common">Black flying fox</name>
    <dbReference type="NCBI Taxonomy" id="9402"/>
    <lineage>
        <taxon>Eukaryota</taxon>
        <taxon>Metazoa</taxon>
        <taxon>Chordata</taxon>
        <taxon>Craniata</taxon>
        <taxon>Vertebrata</taxon>
        <taxon>Euteleostomi</taxon>
        <taxon>Mammalia</taxon>
        <taxon>Eutheria</taxon>
        <taxon>Laurasiatheria</taxon>
        <taxon>Chiroptera</taxon>
        <taxon>Yinpterochiroptera</taxon>
        <taxon>Pteropodoidea</taxon>
        <taxon>Pteropodidae</taxon>
        <taxon>Pteropodinae</taxon>
        <taxon>Pteropus</taxon>
    </lineage>
</organism>
<keyword evidence="1" id="KW-1133">Transmembrane helix</keyword>
<dbReference type="InterPro" id="IPR028123">
    <property type="entry name" value="TMEM210"/>
</dbReference>
<dbReference type="InParanoid" id="L5KAB2"/>
<keyword evidence="1 3" id="KW-0812">Transmembrane</keyword>
<dbReference type="AlphaFoldDB" id="L5KAB2"/>
<feature type="chain" id="PRO_5003969013" evidence="2">
    <location>
        <begin position="31"/>
        <end position="140"/>
    </location>
</feature>
<dbReference type="eggNOG" id="ENOG502THU2">
    <property type="taxonomic scope" value="Eukaryota"/>
</dbReference>
<evidence type="ECO:0000313" key="4">
    <source>
        <dbReference type="Proteomes" id="UP000010552"/>
    </source>
</evidence>
<proteinExistence type="predicted"/>
<accession>L5KAB2</accession>
<evidence type="ECO:0000256" key="2">
    <source>
        <dbReference type="SAM" id="SignalP"/>
    </source>
</evidence>
<reference evidence="4" key="1">
    <citation type="journal article" date="2013" name="Science">
        <title>Comparative analysis of bat genomes provides insight into the evolution of flight and immunity.</title>
        <authorList>
            <person name="Zhang G."/>
            <person name="Cowled C."/>
            <person name="Shi Z."/>
            <person name="Huang Z."/>
            <person name="Bishop-Lilly K.A."/>
            <person name="Fang X."/>
            <person name="Wynne J.W."/>
            <person name="Xiong Z."/>
            <person name="Baker M.L."/>
            <person name="Zhao W."/>
            <person name="Tachedjian M."/>
            <person name="Zhu Y."/>
            <person name="Zhou P."/>
            <person name="Jiang X."/>
            <person name="Ng J."/>
            <person name="Yang L."/>
            <person name="Wu L."/>
            <person name="Xiao J."/>
            <person name="Feng Y."/>
            <person name="Chen Y."/>
            <person name="Sun X."/>
            <person name="Zhang Y."/>
            <person name="Marsh G.A."/>
            <person name="Crameri G."/>
            <person name="Broder C.C."/>
            <person name="Frey K.G."/>
            <person name="Wang L.F."/>
            <person name="Wang J."/>
        </authorList>
    </citation>
    <scope>NUCLEOTIDE SEQUENCE [LARGE SCALE GENOMIC DNA]</scope>
</reference>
<dbReference type="Pfam" id="PF15195">
    <property type="entry name" value="TMEM210"/>
    <property type="match status" value="1"/>
</dbReference>
<feature type="signal peptide" evidence="2">
    <location>
        <begin position="1"/>
        <end position="30"/>
    </location>
</feature>
<protein>
    <submittedName>
        <fullName evidence="3">Transmembrane protein 210</fullName>
    </submittedName>
</protein>
<dbReference type="Proteomes" id="UP000010552">
    <property type="component" value="Unassembled WGS sequence"/>
</dbReference>
<dbReference type="PANTHER" id="PTHR39234">
    <property type="entry name" value="TRANSMEMBRANE PROTEIN 210"/>
    <property type="match status" value="1"/>
</dbReference>
<dbReference type="PANTHER" id="PTHR39234:SF1">
    <property type="entry name" value="TRANSMEMBRANE PROTEIN 210"/>
    <property type="match status" value="1"/>
</dbReference>